<name>A0A9Q1GEW2_SYNKA</name>
<feature type="compositionally biased region" description="Basic residues" evidence="1">
    <location>
        <begin position="76"/>
        <end position="85"/>
    </location>
</feature>
<dbReference type="EMBL" id="JAINUF010000001">
    <property type="protein sequence ID" value="KAJ8382627.1"/>
    <property type="molecule type" value="Genomic_DNA"/>
</dbReference>
<evidence type="ECO:0000313" key="2">
    <source>
        <dbReference type="EMBL" id="KAJ8382627.1"/>
    </source>
</evidence>
<keyword evidence="3" id="KW-1185">Reference proteome</keyword>
<proteinExistence type="predicted"/>
<dbReference type="Proteomes" id="UP001152622">
    <property type="component" value="Chromosome 1"/>
</dbReference>
<accession>A0A9Q1GEW2</accession>
<feature type="region of interest" description="Disordered" evidence="1">
    <location>
        <begin position="76"/>
        <end position="106"/>
    </location>
</feature>
<gene>
    <name evidence="2" type="ORF">SKAU_G00034050</name>
</gene>
<evidence type="ECO:0000256" key="1">
    <source>
        <dbReference type="SAM" id="MobiDB-lite"/>
    </source>
</evidence>
<evidence type="ECO:0000313" key="3">
    <source>
        <dbReference type="Proteomes" id="UP001152622"/>
    </source>
</evidence>
<reference evidence="2" key="1">
    <citation type="journal article" date="2023" name="Science">
        <title>Genome structures resolve the early diversification of teleost fishes.</title>
        <authorList>
            <person name="Parey E."/>
            <person name="Louis A."/>
            <person name="Montfort J."/>
            <person name="Bouchez O."/>
            <person name="Roques C."/>
            <person name="Iampietro C."/>
            <person name="Lluch J."/>
            <person name="Castinel A."/>
            <person name="Donnadieu C."/>
            <person name="Desvignes T."/>
            <person name="Floi Bucao C."/>
            <person name="Jouanno E."/>
            <person name="Wen M."/>
            <person name="Mejri S."/>
            <person name="Dirks R."/>
            <person name="Jansen H."/>
            <person name="Henkel C."/>
            <person name="Chen W.J."/>
            <person name="Zahm M."/>
            <person name="Cabau C."/>
            <person name="Klopp C."/>
            <person name="Thompson A.W."/>
            <person name="Robinson-Rechavi M."/>
            <person name="Braasch I."/>
            <person name="Lecointre G."/>
            <person name="Bobe J."/>
            <person name="Postlethwait J.H."/>
            <person name="Berthelot C."/>
            <person name="Roest Crollius H."/>
            <person name="Guiguen Y."/>
        </authorList>
    </citation>
    <scope>NUCLEOTIDE SEQUENCE</scope>
    <source>
        <strain evidence="2">WJC10195</strain>
    </source>
</reference>
<protein>
    <submittedName>
        <fullName evidence="2">Uncharacterized protein</fullName>
    </submittedName>
</protein>
<organism evidence="2 3">
    <name type="scientific">Synaphobranchus kaupii</name>
    <name type="common">Kaup's arrowtooth eel</name>
    <dbReference type="NCBI Taxonomy" id="118154"/>
    <lineage>
        <taxon>Eukaryota</taxon>
        <taxon>Metazoa</taxon>
        <taxon>Chordata</taxon>
        <taxon>Craniata</taxon>
        <taxon>Vertebrata</taxon>
        <taxon>Euteleostomi</taxon>
        <taxon>Actinopterygii</taxon>
        <taxon>Neopterygii</taxon>
        <taxon>Teleostei</taxon>
        <taxon>Anguilliformes</taxon>
        <taxon>Synaphobranchidae</taxon>
        <taxon>Synaphobranchus</taxon>
    </lineage>
</organism>
<dbReference type="AlphaFoldDB" id="A0A9Q1GEW2"/>
<sequence length="106" mass="11470">MLAPLLFISSGRYRRAGGRHCHHLSGRVSAGCEPSQTKRASVFCEDNSVYGRGIRLFLPLSPPFASEASGTACEARRRRARRRQLLKNGKTAGGDLLGTSVEPQAS</sequence>
<comment type="caution">
    <text evidence="2">The sequence shown here is derived from an EMBL/GenBank/DDBJ whole genome shotgun (WGS) entry which is preliminary data.</text>
</comment>